<evidence type="ECO:0000313" key="2">
    <source>
        <dbReference type="EMBL" id="MBO1321143.1"/>
    </source>
</evidence>
<dbReference type="RefSeq" id="WP_207861118.1">
    <property type="nucleotide sequence ID" value="NZ_JAFREP010000022.1"/>
</dbReference>
<organism evidence="2 3">
    <name type="scientific">Acanthopleuribacter pedis</name>
    <dbReference type="NCBI Taxonomy" id="442870"/>
    <lineage>
        <taxon>Bacteria</taxon>
        <taxon>Pseudomonadati</taxon>
        <taxon>Acidobacteriota</taxon>
        <taxon>Holophagae</taxon>
        <taxon>Acanthopleuribacterales</taxon>
        <taxon>Acanthopleuribacteraceae</taxon>
        <taxon>Acanthopleuribacter</taxon>
    </lineage>
</organism>
<name>A0A8J7QMJ8_9BACT</name>
<protein>
    <submittedName>
        <fullName evidence="2">Uncharacterized protein</fullName>
    </submittedName>
</protein>
<evidence type="ECO:0000256" key="1">
    <source>
        <dbReference type="SAM" id="MobiDB-lite"/>
    </source>
</evidence>
<dbReference type="EMBL" id="JAFREP010000022">
    <property type="protein sequence ID" value="MBO1321143.1"/>
    <property type="molecule type" value="Genomic_DNA"/>
</dbReference>
<comment type="caution">
    <text evidence="2">The sequence shown here is derived from an EMBL/GenBank/DDBJ whole genome shotgun (WGS) entry which is preliminary data.</text>
</comment>
<keyword evidence="3" id="KW-1185">Reference proteome</keyword>
<evidence type="ECO:0000313" key="3">
    <source>
        <dbReference type="Proteomes" id="UP000664417"/>
    </source>
</evidence>
<gene>
    <name evidence="2" type="ORF">J3U88_21870</name>
</gene>
<feature type="region of interest" description="Disordered" evidence="1">
    <location>
        <begin position="1"/>
        <end position="46"/>
    </location>
</feature>
<feature type="compositionally biased region" description="Polar residues" evidence="1">
    <location>
        <begin position="18"/>
        <end position="30"/>
    </location>
</feature>
<dbReference type="Proteomes" id="UP000664417">
    <property type="component" value="Unassembled WGS sequence"/>
</dbReference>
<proteinExistence type="predicted"/>
<reference evidence="2" key="1">
    <citation type="submission" date="2021-03" db="EMBL/GenBank/DDBJ databases">
        <authorList>
            <person name="Wang G."/>
        </authorList>
    </citation>
    <scope>NUCLEOTIDE SEQUENCE</scope>
    <source>
        <strain evidence="2">KCTC 12899</strain>
    </source>
</reference>
<sequence length="46" mass="4857">MTKGELGNPVDLGHDQETALQSQQANSFALQGNGFDEVGSIPNLDL</sequence>
<accession>A0A8J7QMJ8</accession>
<dbReference type="AlphaFoldDB" id="A0A8J7QMJ8"/>